<dbReference type="GO" id="GO:0009809">
    <property type="term" value="P:lignin biosynthetic process"/>
    <property type="evidence" value="ECO:0007669"/>
    <property type="project" value="UniProtKB-ARBA"/>
</dbReference>
<evidence type="ECO:0000256" key="6">
    <source>
        <dbReference type="RuleBase" id="RU361277"/>
    </source>
</evidence>
<name>A0A9J5WFV3_SOLCO</name>
<dbReference type="Pfam" id="PF00107">
    <property type="entry name" value="ADH_zinc_N"/>
    <property type="match status" value="3"/>
</dbReference>
<reference evidence="8 9" key="1">
    <citation type="submission" date="2020-09" db="EMBL/GenBank/DDBJ databases">
        <title>De no assembly of potato wild relative species, Solanum commersonii.</title>
        <authorList>
            <person name="Cho K."/>
        </authorList>
    </citation>
    <scope>NUCLEOTIDE SEQUENCE [LARGE SCALE GENOMIC DNA]</scope>
    <source>
        <strain evidence="8">LZ3.2</strain>
        <tissue evidence="8">Leaf</tissue>
    </source>
</reference>
<comment type="similarity">
    <text evidence="2 6">Belongs to the zinc-containing alcohol dehydrogenase family.</text>
</comment>
<dbReference type="CDD" id="cd05283">
    <property type="entry name" value="CAD1"/>
    <property type="match status" value="3"/>
</dbReference>
<dbReference type="SUPFAM" id="SSF51735">
    <property type="entry name" value="NAD(P)-binding Rossmann-fold domains"/>
    <property type="match status" value="3"/>
</dbReference>
<dbReference type="GO" id="GO:0016616">
    <property type="term" value="F:oxidoreductase activity, acting on the CH-OH group of donors, NAD or NADP as acceptor"/>
    <property type="evidence" value="ECO:0007669"/>
    <property type="project" value="InterPro"/>
</dbReference>
<evidence type="ECO:0000256" key="1">
    <source>
        <dbReference type="ARBA" id="ARBA00001947"/>
    </source>
</evidence>
<dbReference type="OrthoDB" id="1879366at2759"/>
<comment type="cofactor">
    <cofactor evidence="1 6">
        <name>Zn(2+)</name>
        <dbReference type="ChEBI" id="CHEBI:29105"/>
    </cofactor>
</comment>
<keyword evidence="3 6" id="KW-0479">Metal-binding</keyword>
<dbReference type="EMBL" id="JACXVP010000011">
    <property type="protein sequence ID" value="KAG5574231.1"/>
    <property type="molecule type" value="Genomic_DNA"/>
</dbReference>
<sequence length="965" mass="105030">MEKSHENEHPIKAFGWAARDTSGVLSPLNFSRRETGEKDVQFKVMYCGICHTDLHQIKNEWGITKYPIIPGHEIVGVVTEVGNKVDKFKIGDKIGVGYLVLTANGTHSDGTITHGGYSDLMVVNEHFIVRWPDNLPMEAAPLLCAGVTTYSPLRYYGLDKPGMHIGVVGLGGLGHMAVKFAKAFGTKVTVISTSLSKKDEAIERLGADSFLVSRDPEQMQAAGGSLDGIIDTVSAVHPIFPLLNLLKTNGKLVMVGAPEKPLEFPVFPLLSGRKLVGGSAIGGVKEIQEMVYFAEKHNITPDVEVVPMEYVNKAVERLKMEKSHENVEAFGWAARDTSGVLSPFNFSRRVTGEKDVQFKVMYCGICHSDLHQLKNEWSNSIYPMVPGHEVVGVVTEVGSKVEKFKIGDKVGVGCLVGSCRKCENCDNDLETYCRDLIMTYNGVYTDGIPTYGGYSDIMVTNEYVVHWPENLPMEAAPLLCAGITTYSPLRYFGLDKPGMHIGVVGLGGLGHKKEEAIDRLGADSFLVSRDPDQMQGAAGSLDGIIDTVSAIHPLLPLINLLKTNGKLVMVGAPAKPLELPVFPLLLGRKLVAGSAAGGMKETQEMIDFAAKHNITPDVEVVPMDYVNTALERLLKSDVKVTGEKDVQFKVMYCGICHSDLHQLKNEWGNSKYPMVPGHEVVGVVTEVGSKVEKFQVGDKVGVGCMVGSCRKCENCSVDLENYCPSQIPTYNGYSLDGTLTFGGYSDMMVSDEHFVVRWPENLSMDAAPLLCAGITTYSPLKYFGLDKPGMHIGVVGLGGLGHMVVKFAKAFGTKVTVISTSANKKQEAIERLGADSFLISRDPEQMKAAMNTLDGIIDTVSAVHPILPLLMLMKSHGKLVMVGAPEKPVELPVFPLLMGRKLVAGSCIGGMKETQEMLDFAAKHNITPDIEVVPMDYVNTALERLLKSDVKYRFVLDIGNTLNKK</sequence>
<dbReference type="AlphaFoldDB" id="A0A9J5WFV3"/>
<evidence type="ECO:0000313" key="9">
    <source>
        <dbReference type="Proteomes" id="UP000824120"/>
    </source>
</evidence>
<gene>
    <name evidence="8" type="ORF">H5410_054365</name>
</gene>
<dbReference type="InterPro" id="IPR047109">
    <property type="entry name" value="CAD-like"/>
</dbReference>
<proteinExistence type="inferred from homology"/>
<dbReference type="SUPFAM" id="SSF50129">
    <property type="entry name" value="GroES-like"/>
    <property type="match status" value="3"/>
</dbReference>
<dbReference type="InterPro" id="IPR036291">
    <property type="entry name" value="NAD(P)-bd_dom_sf"/>
</dbReference>
<dbReference type="FunFam" id="3.90.180.10:FF:000004">
    <property type="entry name" value="probable cinnamyl alcohol dehydrogenase"/>
    <property type="match status" value="1"/>
</dbReference>
<dbReference type="InterPro" id="IPR011032">
    <property type="entry name" value="GroES-like_sf"/>
</dbReference>
<evidence type="ECO:0000256" key="3">
    <source>
        <dbReference type="ARBA" id="ARBA00022723"/>
    </source>
</evidence>
<keyword evidence="9" id="KW-1185">Reference proteome</keyword>
<evidence type="ECO:0000256" key="2">
    <source>
        <dbReference type="ARBA" id="ARBA00008072"/>
    </source>
</evidence>
<accession>A0A9J5WFV3</accession>
<dbReference type="Pfam" id="PF08240">
    <property type="entry name" value="ADH_N"/>
    <property type="match status" value="3"/>
</dbReference>
<comment type="caution">
    <text evidence="8">The sequence shown here is derived from an EMBL/GenBank/DDBJ whole genome shotgun (WGS) entry which is preliminary data.</text>
</comment>
<evidence type="ECO:0000313" key="8">
    <source>
        <dbReference type="EMBL" id="KAG5574231.1"/>
    </source>
</evidence>
<protein>
    <recommendedName>
        <fullName evidence="7">Enoyl reductase (ER) domain-containing protein</fullName>
    </recommendedName>
</protein>
<dbReference type="FunFam" id="3.90.180.10:FF:000100">
    <property type="entry name" value="Putative cinnamyl alcohol dehydrogenase 6"/>
    <property type="match status" value="1"/>
</dbReference>
<evidence type="ECO:0000256" key="5">
    <source>
        <dbReference type="ARBA" id="ARBA00023002"/>
    </source>
</evidence>
<dbReference type="Gene3D" id="3.90.180.10">
    <property type="entry name" value="Medium-chain alcohol dehydrogenases, catalytic domain"/>
    <property type="match status" value="3"/>
</dbReference>
<evidence type="ECO:0000256" key="4">
    <source>
        <dbReference type="ARBA" id="ARBA00022833"/>
    </source>
</evidence>
<keyword evidence="4 6" id="KW-0862">Zinc</keyword>
<dbReference type="GO" id="GO:0008270">
    <property type="term" value="F:zinc ion binding"/>
    <property type="evidence" value="ECO:0007669"/>
    <property type="project" value="InterPro"/>
</dbReference>
<keyword evidence="5" id="KW-0560">Oxidoreductase</keyword>
<dbReference type="InterPro" id="IPR013149">
    <property type="entry name" value="ADH-like_C"/>
</dbReference>
<dbReference type="PANTHER" id="PTHR42683">
    <property type="entry name" value="ALDEHYDE REDUCTASE"/>
    <property type="match status" value="1"/>
</dbReference>
<dbReference type="FunFam" id="3.40.50.720:FF:000022">
    <property type="entry name" value="Cinnamyl alcohol dehydrogenase"/>
    <property type="match status" value="3"/>
</dbReference>
<dbReference type="InterPro" id="IPR020843">
    <property type="entry name" value="ER"/>
</dbReference>
<dbReference type="SMART" id="SM00829">
    <property type="entry name" value="PKS_ER"/>
    <property type="match status" value="1"/>
</dbReference>
<dbReference type="InterPro" id="IPR013154">
    <property type="entry name" value="ADH-like_N"/>
</dbReference>
<dbReference type="Gene3D" id="3.40.50.720">
    <property type="entry name" value="NAD(P)-binding Rossmann-like Domain"/>
    <property type="match status" value="3"/>
</dbReference>
<evidence type="ECO:0000259" key="7">
    <source>
        <dbReference type="SMART" id="SM00829"/>
    </source>
</evidence>
<dbReference type="Proteomes" id="UP000824120">
    <property type="component" value="Chromosome 11"/>
</dbReference>
<dbReference type="InterPro" id="IPR002328">
    <property type="entry name" value="ADH_Zn_CS"/>
</dbReference>
<organism evidence="8 9">
    <name type="scientific">Solanum commersonii</name>
    <name type="common">Commerson's wild potato</name>
    <name type="synonym">Commerson's nightshade</name>
    <dbReference type="NCBI Taxonomy" id="4109"/>
    <lineage>
        <taxon>Eukaryota</taxon>
        <taxon>Viridiplantae</taxon>
        <taxon>Streptophyta</taxon>
        <taxon>Embryophyta</taxon>
        <taxon>Tracheophyta</taxon>
        <taxon>Spermatophyta</taxon>
        <taxon>Magnoliopsida</taxon>
        <taxon>eudicotyledons</taxon>
        <taxon>Gunneridae</taxon>
        <taxon>Pentapetalae</taxon>
        <taxon>asterids</taxon>
        <taxon>lamiids</taxon>
        <taxon>Solanales</taxon>
        <taxon>Solanaceae</taxon>
        <taxon>Solanoideae</taxon>
        <taxon>Solaneae</taxon>
        <taxon>Solanum</taxon>
    </lineage>
</organism>
<feature type="domain" description="Enoyl reductase (ER)" evidence="7">
    <location>
        <begin position="23"/>
        <end position="341"/>
    </location>
</feature>
<dbReference type="PROSITE" id="PS00059">
    <property type="entry name" value="ADH_ZINC"/>
    <property type="match status" value="3"/>
</dbReference>